<keyword evidence="2" id="KW-1185">Reference proteome</keyword>
<organism evidence="1 2">
    <name type="scientific">Microcella pacifica</name>
    <dbReference type="NCBI Taxonomy" id="2591847"/>
    <lineage>
        <taxon>Bacteria</taxon>
        <taxon>Bacillati</taxon>
        <taxon>Actinomycetota</taxon>
        <taxon>Actinomycetes</taxon>
        <taxon>Micrococcales</taxon>
        <taxon>Microbacteriaceae</taxon>
        <taxon>Microcella</taxon>
    </lineage>
</organism>
<dbReference type="EMBL" id="VIKT02000016">
    <property type="protein sequence ID" value="NHF63549.1"/>
    <property type="molecule type" value="Genomic_DNA"/>
</dbReference>
<accession>A0A9E5JPQ9</accession>
<evidence type="ECO:0000313" key="1">
    <source>
        <dbReference type="EMBL" id="NHF63549.1"/>
    </source>
</evidence>
<name>A0A9E5JPQ9_9MICO</name>
<dbReference type="SUPFAM" id="SSF110296">
    <property type="entry name" value="Oligoxyloglucan reducing end-specific cellobiohydrolase"/>
    <property type="match status" value="1"/>
</dbReference>
<reference evidence="1 2" key="1">
    <citation type="submission" date="2020-03" db="EMBL/GenBank/DDBJ databases">
        <title>Chryseoglobus sp. isolated from a deep-sea seamount.</title>
        <authorList>
            <person name="Zhang D.-C."/>
        </authorList>
    </citation>
    <scope>NUCLEOTIDE SEQUENCE [LARGE SCALE GENOMIC DNA]</scope>
    <source>
        <strain evidence="1 2">KN1116</strain>
    </source>
</reference>
<gene>
    <name evidence="1" type="ORF">FK219_009910</name>
</gene>
<dbReference type="Proteomes" id="UP000818266">
    <property type="component" value="Unassembled WGS sequence"/>
</dbReference>
<dbReference type="OrthoDB" id="9764804at2"/>
<dbReference type="InterPro" id="IPR015943">
    <property type="entry name" value="WD40/YVTN_repeat-like_dom_sf"/>
</dbReference>
<sequence>MGLAAAGEALIASGHPGSSTPAEWGSPHLGFIRSEDGGQSWAPVAYTGEKDFHALAAGPSDELYGLSTDDPALLTSIDGGVTWMPTGAALAAYALAVDAAGVVYATTPDGVRVSVDAGATFEDFPGAPPLYLVNTSPDHTELAGVDVSGGIWRAATDDASWLQVGTAVGQAQAVTITASGDIAIVDDSGYHVLPE</sequence>
<comment type="caution">
    <text evidence="1">The sequence shown here is derived from an EMBL/GenBank/DDBJ whole genome shotgun (WGS) entry which is preliminary data.</text>
</comment>
<evidence type="ECO:0008006" key="3">
    <source>
        <dbReference type="Google" id="ProtNLM"/>
    </source>
</evidence>
<dbReference type="AlphaFoldDB" id="A0A9E5JPQ9"/>
<dbReference type="Gene3D" id="2.130.10.10">
    <property type="entry name" value="YVTN repeat-like/Quinoprotein amine dehydrogenase"/>
    <property type="match status" value="1"/>
</dbReference>
<evidence type="ECO:0000313" key="2">
    <source>
        <dbReference type="Proteomes" id="UP000818266"/>
    </source>
</evidence>
<proteinExistence type="predicted"/>
<protein>
    <recommendedName>
        <fullName evidence="3">Exo-alpha-sialidase</fullName>
    </recommendedName>
</protein>